<evidence type="ECO:0000256" key="6">
    <source>
        <dbReference type="ARBA" id="ARBA00023235"/>
    </source>
</evidence>
<proteinExistence type="inferred from homology"/>
<comment type="function">
    <text evidence="2">Converts N-acetylmannosamine-6-phosphate (ManNAc-6-P) to N-acetylglucosamine-6-phosphate (GlcNAc-6-P).</text>
</comment>
<dbReference type="EMBL" id="WNHQ01001173">
    <property type="protein sequence ID" value="MTV74495.1"/>
    <property type="molecule type" value="Genomic_DNA"/>
</dbReference>
<evidence type="ECO:0000313" key="8">
    <source>
        <dbReference type="EMBL" id="MTV74495.1"/>
    </source>
</evidence>
<dbReference type="SUPFAM" id="SSF51366">
    <property type="entry name" value="Ribulose-phoshate binding barrel"/>
    <property type="match status" value="1"/>
</dbReference>
<dbReference type="PANTHER" id="PTHR36204:SF1">
    <property type="entry name" value="N-ACETYLMANNOSAMINE-6-PHOSPHATE 2-EPIMERASE-RELATED"/>
    <property type="match status" value="1"/>
</dbReference>
<comment type="catalytic activity">
    <reaction evidence="1">
        <text>an N-acyl-D-glucosamine 6-phosphate = an N-acyl-D-mannosamine 6-phosphate</text>
        <dbReference type="Rhea" id="RHEA:23932"/>
        <dbReference type="ChEBI" id="CHEBI:57599"/>
        <dbReference type="ChEBI" id="CHEBI:57666"/>
        <dbReference type="EC" id="5.1.3.9"/>
    </reaction>
</comment>
<evidence type="ECO:0000313" key="9">
    <source>
        <dbReference type="Proteomes" id="UP000483094"/>
    </source>
</evidence>
<keyword evidence="7" id="KW-0119">Carbohydrate metabolism</keyword>
<comment type="pathway">
    <text evidence="3">Amino-sugar metabolism; N-acetylneuraminate degradation; D-fructose 6-phosphate from N-acetylneuraminate: step 3/5.</text>
</comment>
<feature type="non-terminal residue" evidence="8">
    <location>
        <position position="1"/>
    </location>
</feature>
<dbReference type="UniPathway" id="UPA00629">
    <property type="reaction ID" value="UER00682"/>
</dbReference>
<dbReference type="Pfam" id="PF04131">
    <property type="entry name" value="NanE"/>
    <property type="match status" value="1"/>
</dbReference>
<accession>A0A6G2DDU6</accession>
<sequence length="59" mass="6600">DFELMKKLADFNIPVIAEGKIHYPEQLKKAYSLGVTSVVIGGAITRPKEIAQRFINVIK</sequence>
<comment type="caution">
    <text evidence="8">The sequence shown here is derived from an EMBL/GenBank/DDBJ whole genome shotgun (WGS) entry which is preliminary data.</text>
</comment>
<dbReference type="EC" id="5.1.3.9" evidence="5"/>
<dbReference type="GO" id="GO:0047465">
    <property type="term" value="F:N-acylglucosamine-6-phosphate 2-epimerase activity"/>
    <property type="evidence" value="ECO:0007669"/>
    <property type="project" value="UniProtKB-EC"/>
</dbReference>
<comment type="similarity">
    <text evidence="4">Belongs to the NanE family.</text>
</comment>
<dbReference type="InterPro" id="IPR013785">
    <property type="entry name" value="Aldolase_TIM"/>
</dbReference>
<dbReference type="GO" id="GO:0005829">
    <property type="term" value="C:cytosol"/>
    <property type="evidence" value="ECO:0007669"/>
    <property type="project" value="TreeGrafter"/>
</dbReference>
<gene>
    <name evidence="8" type="ORF">GM540_11050</name>
</gene>
<dbReference type="GO" id="GO:0019262">
    <property type="term" value="P:N-acetylneuraminate catabolic process"/>
    <property type="evidence" value="ECO:0007669"/>
    <property type="project" value="UniProtKB-UniPathway"/>
</dbReference>
<protein>
    <recommendedName>
        <fullName evidence="5">N-acylglucosamine-6-phosphate 2-epimerase</fullName>
        <ecNumber evidence="5">5.1.3.9</ecNumber>
    </recommendedName>
</protein>
<organism evidence="8 9">
    <name type="scientific">Streptococcus pneumoniae</name>
    <dbReference type="NCBI Taxonomy" id="1313"/>
    <lineage>
        <taxon>Bacteria</taxon>
        <taxon>Bacillati</taxon>
        <taxon>Bacillota</taxon>
        <taxon>Bacilli</taxon>
        <taxon>Lactobacillales</taxon>
        <taxon>Streptococcaceae</taxon>
        <taxon>Streptococcus</taxon>
    </lineage>
</organism>
<dbReference type="PANTHER" id="PTHR36204">
    <property type="entry name" value="N-ACETYLMANNOSAMINE-6-PHOSPHATE 2-EPIMERASE-RELATED"/>
    <property type="match status" value="1"/>
</dbReference>
<reference evidence="8 9" key="1">
    <citation type="submission" date="2019-11" db="EMBL/GenBank/DDBJ databases">
        <title>Growth characteristics of pneumococcus vary with the chemical composition of the capsule and with environmental conditions.</title>
        <authorList>
            <person name="Tothpal A."/>
            <person name="Desobry K."/>
            <person name="Joshi S."/>
            <person name="Wyllie A.L."/>
            <person name="Weinberger D.M."/>
        </authorList>
    </citation>
    <scope>NUCLEOTIDE SEQUENCE [LARGE SCALE GENOMIC DNA]</scope>
    <source>
        <strain evidence="9">pnumococcus19F</strain>
    </source>
</reference>
<dbReference type="InterPro" id="IPR007260">
    <property type="entry name" value="NanE"/>
</dbReference>
<name>A0A6G2DDU6_STREE</name>
<keyword evidence="6" id="KW-0413">Isomerase</keyword>
<dbReference type="Gene3D" id="3.20.20.70">
    <property type="entry name" value="Aldolase class I"/>
    <property type="match status" value="1"/>
</dbReference>
<evidence type="ECO:0000256" key="3">
    <source>
        <dbReference type="ARBA" id="ARBA00005081"/>
    </source>
</evidence>
<dbReference type="Proteomes" id="UP000483094">
    <property type="component" value="Unassembled WGS sequence"/>
</dbReference>
<evidence type="ECO:0000256" key="7">
    <source>
        <dbReference type="ARBA" id="ARBA00023277"/>
    </source>
</evidence>
<evidence type="ECO:0000256" key="2">
    <source>
        <dbReference type="ARBA" id="ARBA00002147"/>
    </source>
</evidence>
<dbReference type="AlphaFoldDB" id="A0A6G2DDU6"/>
<evidence type="ECO:0000256" key="4">
    <source>
        <dbReference type="ARBA" id="ARBA00007439"/>
    </source>
</evidence>
<evidence type="ECO:0000256" key="5">
    <source>
        <dbReference type="ARBA" id="ARBA00013180"/>
    </source>
</evidence>
<dbReference type="GO" id="GO:0006053">
    <property type="term" value="P:N-acetylmannosamine catabolic process"/>
    <property type="evidence" value="ECO:0007669"/>
    <property type="project" value="TreeGrafter"/>
</dbReference>
<dbReference type="InterPro" id="IPR011060">
    <property type="entry name" value="RibuloseP-bd_barrel"/>
</dbReference>
<evidence type="ECO:0000256" key="1">
    <source>
        <dbReference type="ARBA" id="ARBA00000056"/>
    </source>
</evidence>